<keyword evidence="9" id="KW-1185">Reference proteome</keyword>
<comment type="similarity">
    <text evidence="1 5">Belongs to the importin alpha family.</text>
</comment>
<dbReference type="PROSITE" id="PS51214">
    <property type="entry name" value="IBB"/>
    <property type="match status" value="1"/>
</dbReference>
<dbReference type="Pfam" id="PF01749">
    <property type="entry name" value="IBB"/>
    <property type="match status" value="1"/>
</dbReference>
<keyword evidence="3" id="KW-0677">Repeat</keyword>
<evidence type="ECO:0000313" key="8">
    <source>
        <dbReference type="EMBL" id="KAL3114528.1"/>
    </source>
</evidence>
<dbReference type="InterPro" id="IPR032413">
    <property type="entry name" value="Arm_3"/>
</dbReference>
<dbReference type="InterPro" id="IPR011989">
    <property type="entry name" value="ARM-like"/>
</dbReference>
<dbReference type="InterPro" id="IPR036975">
    <property type="entry name" value="Importin-a_IBB_sf"/>
</dbReference>
<feature type="domain" description="IBB" evidence="7">
    <location>
        <begin position="1"/>
        <end position="52"/>
    </location>
</feature>
<dbReference type="Gene3D" id="1.25.10.10">
    <property type="entry name" value="Leucine-rich Repeat Variant"/>
    <property type="match status" value="1"/>
</dbReference>
<gene>
    <name evidence="8" type="ORF">niasHT_014335</name>
</gene>
<protein>
    <recommendedName>
        <fullName evidence="5">Importin subunit alpha</fullName>
    </recommendedName>
</protein>
<dbReference type="PIRSF" id="PIRSF005673">
    <property type="entry name" value="Importin_alpha"/>
    <property type="match status" value="1"/>
</dbReference>
<accession>A0ABD2LH24</accession>
<feature type="region of interest" description="Disordered" evidence="6">
    <location>
        <begin position="1"/>
        <end position="28"/>
    </location>
</feature>
<evidence type="ECO:0000313" key="9">
    <source>
        <dbReference type="Proteomes" id="UP001620626"/>
    </source>
</evidence>
<keyword evidence="4 5" id="KW-0653">Protein transport</keyword>
<dbReference type="EMBL" id="JBICBT010000413">
    <property type="protein sequence ID" value="KAL3114528.1"/>
    <property type="molecule type" value="Genomic_DNA"/>
</dbReference>
<evidence type="ECO:0000256" key="4">
    <source>
        <dbReference type="ARBA" id="ARBA00022927"/>
    </source>
</evidence>
<dbReference type="InterPro" id="IPR000225">
    <property type="entry name" value="Armadillo"/>
</dbReference>
<dbReference type="InterPro" id="IPR002652">
    <property type="entry name" value="Importin-a_IBB"/>
</dbReference>
<dbReference type="Gene3D" id="1.20.5.690">
    <property type="entry name" value="Importin-alpha, importin-beta-binding domain"/>
    <property type="match status" value="1"/>
</dbReference>
<evidence type="ECO:0000256" key="2">
    <source>
        <dbReference type="ARBA" id="ARBA00022448"/>
    </source>
</evidence>
<evidence type="ECO:0000256" key="3">
    <source>
        <dbReference type="ARBA" id="ARBA00022737"/>
    </source>
</evidence>
<evidence type="ECO:0000256" key="6">
    <source>
        <dbReference type="SAM" id="MobiDB-lite"/>
    </source>
</evidence>
<keyword evidence="2 5" id="KW-0813">Transport</keyword>
<feature type="compositionally biased region" description="Basic and acidic residues" evidence="6">
    <location>
        <begin position="14"/>
        <end position="28"/>
    </location>
</feature>
<dbReference type="AlphaFoldDB" id="A0ABD2LH24"/>
<sequence length="528" mass="58169">MSSENLAKLYKNTGKSEDSRRRRTETSVELRKKKCNEEMMKRRNIDLECADDSATSAEELVTDGEIGEPTGRLSPEMLSLEDAVEVLQKEQNAERFGLAFESVRRVLSRSKCPPIDKVITLGFPCALVQALHYDDDKVKFEAAWCITNIVSGTSEQTMTMVNAGAVGPLLKLCSSPSLKLSEQAVWCIANMAGDGVQLRDLLISEGILPLLVGLADRADTLGISFVRILTWAFSNLCRHKKPQVPLQMLAVMAPSIAKLIKYEDTTTQTDATWALSYLTDGNDDNISLGMGCLPDMVTFISSGHDSLIAPALRVLGNFVTGSDDQTQAVIDTGILSGAIAQLMLSNSTTFVKDCCWLISNVLAGNTSQIQDVIDAQLLPILLSVLQKGEHRLQNEAGWAISNLCCGGTANQIIEICRVKNGVEAICDCLITKNNELTLNMLESLRSVLRTVAQTDPENLDRIRDRVEECDGVDHLETLQQHESEQIYSNVFKIIEEFFSADDENEGLEMKGDVLPQNQAIQQKPLFEF</sequence>
<reference evidence="8 9" key="1">
    <citation type="submission" date="2024-10" db="EMBL/GenBank/DDBJ databases">
        <authorList>
            <person name="Kim D."/>
        </authorList>
    </citation>
    <scope>NUCLEOTIDE SEQUENCE [LARGE SCALE GENOMIC DNA]</scope>
    <source>
        <strain evidence="8">BH-2024</strain>
    </source>
</reference>
<dbReference type="GO" id="GO:0015031">
    <property type="term" value="P:protein transport"/>
    <property type="evidence" value="ECO:0007669"/>
    <property type="project" value="UniProtKB-KW"/>
</dbReference>
<dbReference type="Pfam" id="PF16186">
    <property type="entry name" value="Arm_3"/>
    <property type="match status" value="1"/>
</dbReference>
<dbReference type="InterPro" id="IPR024931">
    <property type="entry name" value="Importin_alpha"/>
</dbReference>
<proteinExistence type="inferred from homology"/>
<evidence type="ECO:0000259" key="7">
    <source>
        <dbReference type="PROSITE" id="PS51214"/>
    </source>
</evidence>
<dbReference type="PANTHER" id="PTHR23316">
    <property type="entry name" value="IMPORTIN ALPHA"/>
    <property type="match status" value="1"/>
</dbReference>
<evidence type="ECO:0000256" key="1">
    <source>
        <dbReference type="ARBA" id="ARBA00010394"/>
    </source>
</evidence>
<dbReference type="Proteomes" id="UP001620626">
    <property type="component" value="Unassembled WGS sequence"/>
</dbReference>
<comment type="caution">
    <text evidence="8">The sequence shown here is derived from an EMBL/GenBank/DDBJ whole genome shotgun (WGS) entry which is preliminary data.</text>
</comment>
<organism evidence="8 9">
    <name type="scientific">Heterodera trifolii</name>
    <dbReference type="NCBI Taxonomy" id="157864"/>
    <lineage>
        <taxon>Eukaryota</taxon>
        <taxon>Metazoa</taxon>
        <taxon>Ecdysozoa</taxon>
        <taxon>Nematoda</taxon>
        <taxon>Chromadorea</taxon>
        <taxon>Rhabditida</taxon>
        <taxon>Tylenchina</taxon>
        <taxon>Tylenchomorpha</taxon>
        <taxon>Tylenchoidea</taxon>
        <taxon>Heteroderidae</taxon>
        <taxon>Heteroderinae</taxon>
        <taxon>Heterodera</taxon>
    </lineage>
</organism>
<dbReference type="Pfam" id="PF00514">
    <property type="entry name" value="Arm"/>
    <property type="match status" value="3"/>
</dbReference>
<name>A0ABD2LH24_9BILA</name>
<dbReference type="SUPFAM" id="SSF48371">
    <property type="entry name" value="ARM repeat"/>
    <property type="match status" value="1"/>
</dbReference>
<dbReference type="SMART" id="SM00185">
    <property type="entry name" value="ARM"/>
    <property type="match status" value="8"/>
</dbReference>
<evidence type="ECO:0000256" key="5">
    <source>
        <dbReference type="PIRNR" id="PIRNR005673"/>
    </source>
</evidence>
<dbReference type="InterPro" id="IPR016024">
    <property type="entry name" value="ARM-type_fold"/>
</dbReference>